<protein>
    <recommendedName>
        <fullName evidence="3">DUF4747 family protein</fullName>
    </recommendedName>
</protein>
<organism evidence="1 2">
    <name type="scientific">Shewanella atlantica</name>
    <dbReference type="NCBI Taxonomy" id="271099"/>
    <lineage>
        <taxon>Bacteria</taxon>
        <taxon>Pseudomonadati</taxon>
        <taxon>Pseudomonadota</taxon>
        <taxon>Gammaproteobacteria</taxon>
        <taxon>Alteromonadales</taxon>
        <taxon>Shewanellaceae</taxon>
        <taxon>Shewanella</taxon>
    </lineage>
</organism>
<keyword evidence="2" id="KW-1185">Reference proteome</keyword>
<name>A0A3S0KTR7_9GAMM</name>
<dbReference type="Proteomes" id="UP000282060">
    <property type="component" value="Unassembled WGS sequence"/>
</dbReference>
<dbReference type="EMBL" id="RXNV01000001">
    <property type="protein sequence ID" value="RTR34226.1"/>
    <property type="molecule type" value="Genomic_DNA"/>
</dbReference>
<proteinExistence type="predicted"/>
<comment type="caution">
    <text evidence="1">The sequence shown here is derived from an EMBL/GenBank/DDBJ whole genome shotgun (WGS) entry which is preliminary data.</text>
</comment>
<gene>
    <name evidence="1" type="ORF">EKG39_00670</name>
</gene>
<dbReference type="RefSeq" id="WP_126503268.1">
    <property type="nucleotide sequence ID" value="NZ_RXNV01000001.1"/>
</dbReference>
<dbReference type="OrthoDB" id="6945224at2"/>
<evidence type="ECO:0000313" key="1">
    <source>
        <dbReference type="EMBL" id="RTR34226.1"/>
    </source>
</evidence>
<dbReference type="AlphaFoldDB" id="A0A3S0KTR7"/>
<evidence type="ECO:0008006" key="3">
    <source>
        <dbReference type="Google" id="ProtNLM"/>
    </source>
</evidence>
<accession>A0A3S0KTR7</accession>
<evidence type="ECO:0000313" key="2">
    <source>
        <dbReference type="Proteomes" id="UP000282060"/>
    </source>
</evidence>
<sequence>MKYKNMSFDLYRYQLLPITQEVQPDMYRSILSVEQLKEQKNILFYEVLSNFPKLVSKGNILHQKVVLKDGDWFAFKLGVQRSIERENENFDKERIENWPHVTVILNNAPDCQFIAISKNLKAFSSSRIVANIITNSLKEYLKRLQLTMHVKELFDEKEFWDLVSKHRGKITSVKFELISPNMANISKCLKVDLKQINLDTNSHRTCLELNAADDAALEIRDDNEVIDGIVEYASEGGGDISLKINGFKRSIHTQKTNRTVELDELTVENINAQSLETLLGFLRP</sequence>
<reference evidence="1 2" key="1">
    <citation type="submission" date="2018-12" db="EMBL/GenBank/DDBJ databases">
        <authorList>
            <person name="Yu L."/>
        </authorList>
    </citation>
    <scope>NUCLEOTIDE SEQUENCE [LARGE SCALE GENOMIC DNA]</scope>
    <source>
        <strain evidence="1 2">HAW-EB5</strain>
    </source>
</reference>